<protein>
    <submittedName>
        <fullName evidence="1">Uncharacterized protein</fullName>
    </submittedName>
</protein>
<sequence>MVKAFGRLSNEYAYKTEPVSHLRNIRGEIFAISKFIYLIITGYILAEFPHEKNKIATCCDYSASDTGLILILIHGEYLTKEFGCHCRPRGVDHECRRVLKCIFYSLCIGETVLFAPYHILTLTRGIAFTVFFDSRFLLNIITRVCELVLKPDPQLQLRVACLLSYSDWLL</sequence>
<gene>
    <name evidence="1" type="ORF">AGLY_009779</name>
</gene>
<accession>A0A6G0TJ19</accession>
<keyword evidence="2" id="KW-1185">Reference proteome</keyword>
<evidence type="ECO:0000313" key="2">
    <source>
        <dbReference type="Proteomes" id="UP000475862"/>
    </source>
</evidence>
<dbReference type="AlphaFoldDB" id="A0A6G0TJ19"/>
<dbReference type="Proteomes" id="UP000475862">
    <property type="component" value="Unassembled WGS sequence"/>
</dbReference>
<dbReference type="EMBL" id="VYZN01000038">
    <property type="protein sequence ID" value="KAE9532698.1"/>
    <property type="molecule type" value="Genomic_DNA"/>
</dbReference>
<comment type="caution">
    <text evidence="1">The sequence shown here is derived from an EMBL/GenBank/DDBJ whole genome shotgun (WGS) entry which is preliminary data.</text>
</comment>
<reference evidence="1 2" key="1">
    <citation type="submission" date="2019-08" db="EMBL/GenBank/DDBJ databases">
        <title>The genome of the soybean aphid Biotype 1, its phylome, world population structure and adaptation to the North American continent.</title>
        <authorList>
            <person name="Giordano R."/>
            <person name="Donthu R.K."/>
            <person name="Hernandez A.G."/>
            <person name="Wright C.L."/>
            <person name="Zimin A.V."/>
        </authorList>
    </citation>
    <scope>NUCLEOTIDE SEQUENCE [LARGE SCALE GENOMIC DNA]</scope>
    <source>
        <tissue evidence="1">Whole aphids</tissue>
    </source>
</reference>
<proteinExistence type="predicted"/>
<name>A0A6G0TJ19_APHGL</name>
<evidence type="ECO:0000313" key="1">
    <source>
        <dbReference type="EMBL" id="KAE9532698.1"/>
    </source>
</evidence>
<organism evidence="1 2">
    <name type="scientific">Aphis glycines</name>
    <name type="common">Soybean aphid</name>
    <dbReference type="NCBI Taxonomy" id="307491"/>
    <lineage>
        <taxon>Eukaryota</taxon>
        <taxon>Metazoa</taxon>
        <taxon>Ecdysozoa</taxon>
        <taxon>Arthropoda</taxon>
        <taxon>Hexapoda</taxon>
        <taxon>Insecta</taxon>
        <taxon>Pterygota</taxon>
        <taxon>Neoptera</taxon>
        <taxon>Paraneoptera</taxon>
        <taxon>Hemiptera</taxon>
        <taxon>Sternorrhyncha</taxon>
        <taxon>Aphidomorpha</taxon>
        <taxon>Aphidoidea</taxon>
        <taxon>Aphididae</taxon>
        <taxon>Aphidini</taxon>
        <taxon>Aphis</taxon>
        <taxon>Aphis</taxon>
    </lineage>
</organism>